<organism evidence="1 2">
    <name type="scientific">Rossellomorea vietnamensis</name>
    <dbReference type="NCBI Taxonomy" id="218284"/>
    <lineage>
        <taxon>Bacteria</taxon>
        <taxon>Bacillati</taxon>
        <taxon>Bacillota</taxon>
        <taxon>Bacilli</taxon>
        <taxon>Bacillales</taxon>
        <taxon>Bacillaceae</taxon>
        <taxon>Rossellomorea</taxon>
    </lineage>
</organism>
<dbReference type="RefSeq" id="WP_148955301.1">
    <property type="nucleotide sequence ID" value="NZ_VTEG01000033.1"/>
</dbReference>
<dbReference type="Proteomes" id="UP000325182">
    <property type="component" value="Unassembled WGS sequence"/>
</dbReference>
<dbReference type="EMBL" id="VTEG01000033">
    <property type="protein sequence ID" value="TYR95015.1"/>
    <property type="molecule type" value="Genomic_DNA"/>
</dbReference>
<dbReference type="InterPro" id="IPR024524">
    <property type="entry name" value="DUF3800"/>
</dbReference>
<dbReference type="Pfam" id="PF12686">
    <property type="entry name" value="DUF3800"/>
    <property type="match status" value="1"/>
</dbReference>
<proteinExistence type="predicted"/>
<evidence type="ECO:0000313" key="2">
    <source>
        <dbReference type="Proteomes" id="UP000325182"/>
    </source>
</evidence>
<sequence>MQYIIYCDESEKTGKFYGNFYGGALVRSTEFHIVKNTLEDKKVSLNLLGEVKWQKVTPNYLEKYVELMDCFFDFIQNDLVKIRIMFTHNRYLATNLSKEQRDKEYFLLYYQFFKHAFGLKYSNNTSNLISLYIFFDQLPDTKHKNKEFIDYIHSLQYGEEFREAKLVFKSKEDIAEAVSHKHVILQCLDIVLGAMEFRLNEKHKVKPEGQRVRGKRTIAKEKLYKHINARIRDIYPNFNIGETTGKGEGISSYWDHPYRHWKFQPSTRKLNTDYVSKYKK</sequence>
<accession>A0A5D4M1F7</accession>
<reference evidence="1 2" key="1">
    <citation type="submission" date="2019-08" db="EMBL/GenBank/DDBJ databases">
        <title>Bacillus genomes from the desert of Cuatro Cienegas, Coahuila.</title>
        <authorList>
            <person name="Olmedo-Alvarez G."/>
        </authorList>
    </citation>
    <scope>NUCLEOTIDE SEQUENCE [LARGE SCALE GENOMIC DNA]</scope>
    <source>
        <strain evidence="1 2">CH128b_4D</strain>
    </source>
</reference>
<comment type="caution">
    <text evidence="1">The sequence shown here is derived from an EMBL/GenBank/DDBJ whole genome shotgun (WGS) entry which is preliminary data.</text>
</comment>
<name>A0A5D4M1F7_9BACI</name>
<dbReference type="AlphaFoldDB" id="A0A5D4M1F7"/>
<gene>
    <name evidence="1" type="ORF">FZC84_22015</name>
</gene>
<protein>
    <submittedName>
        <fullName evidence="1">DUF3800 domain-containing protein</fullName>
    </submittedName>
</protein>
<evidence type="ECO:0000313" key="1">
    <source>
        <dbReference type="EMBL" id="TYR95015.1"/>
    </source>
</evidence>